<dbReference type="AlphaFoldDB" id="A0A147KD07"/>
<dbReference type="EMBL" id="LGEM01000139">
    <property type="protein sequence ID" value="KUP95186.1"/>
    <property type="molecule type" value="Genomic_DNA"/>
</dbReference>
<evidence type="ECO:0000313" key="4">
    <source>
        <dbReference type="Proteomes" id="UP000074382"/>
    </source>
</evidence>
<feature type="transmembrane region" description="Helical" evidence="1">
    <location>
        <begin position="48"/>
        <end position="75"/>
    </location>
</feature>
<feature type="transmembrane region" description="Helical" evidence="1">
    <location>
        <begin position="87"/>
        <end position="107"/>
    </location>
</feature>
<feature type="transmembrane region" description="Helical" evidence="1">
    <location>
        <begin position="113"/>
        <end position="134"/>
    </location>
</feature>
<dbReference type="OrthoDB" id="4935320at2"/>
<organism evidence="3 4">
    <name type="scientific">Thermobifida cellulosilytica TB100</name>
    <dbReference type="NCBI Taxonomy" id="665004"/>
    <lineage>
        <taxon>Bacteria</taxon>
        <taxon>Bacillati</taxon>
        <taxon>Actinomycetota</taxon>
        <taxon>Actinomycetes</taxon>
        <taxon>Streptosporangiales</taxon>
        <taxon>Nocardiopsidaceae</taxon>
        <taxon>Thermobifida</taxon>
    </lineage>
</organism>
<evidence type="ECO:0000313" key="3">
    <source>
        <dbReference type="EMBL" id="KUP95186.1"/>
    </source>
</evidence>
<sequence>MTGTAPAPSVPPRQRAATLLSEVLSPGVLVTGVLLVVGWGSTHSPAGAGWGLFAALFCSVVPYAAVLVGVRLGYWSDHHIRDRRQRTVPFLIAIGSVAAGIAALVVLGAPSAVLALVVAILAGLVSTSAVSLWWKVSVHTTVASATTCVLVLAFGPVLAAALPVVALVAWSRVALNHHTVAQVVVGALQGALVCGPVFVLLS</sequence>
<dbReference type="Proteomes" id="UP000074382">
    <property type="component" value="Unassembled WGS sequence"/>
</dbReference>
<feature type="domain" description="Phosphatidic acid phosphatase type 2/haloperoxidase" evidence="2">
    <location>
        <begin position="136"/>
        <end position="198"/>
    </location>
</feature>
<proteinExistence type="predicted"/>
<protein>
    <recommendedName>
        <fullName evidence="2">Phosphatidic acid phosphatase type 2/haloperoxidase domain-containing protein</fullName>
    </recommendedName>
</protein>
<dbReference type="RefSeq" id="WP_068755765.1">
    <property type="nucleotide sequence ID" value="NZ_KQ950181.1"/>
</dbReference>
<feature type="transmembrane region" description="Helical" evidence="1">
    <location>
        <begin position="146"/>
        <end position="168"/>
    </location>
</feature>
<dbReference type="PATRIC" id="fig|665004.4.peg.2157"/>
<name>A0A147KD07_THECS</name>
<evidence type="ECO:0000256" key="1">
    <source>
        <dbReference type="SAM" id="Phobius"/>
    </source>
</evidence>
<keyword evidence="4" id="KW-1185">Reference proteome</keyword>
<feature type="transmembrane region" description="Helical" evidence="1">
    <location>
        <begin position="180"/>
        <end position="201"/>
    </location>
</feature>
<dbReference type="Gene3D" id="1.20.144.10">
    <property type="entry name" value="Phosphatidic acid phosphatase type 2/haloperoxidase"/>
    <property type="match status" value="1"/>
</dbReference>
<reference evidence="4" key="1">
    <citation type="journal article" date="2017" name="Acta Aliment.">
        <title>Plant polysaccharide degrading enzyme system of Thermpbifida cellulosilytica TB100 revealed by de novo genome project data.</title>
        <authorList>
            <person name="Toth A."/>
            <person name="Baka E."/>
            <person name="Luzics S."/>
            <person name="Bata-Vidacs I."/>
            <person name="Nagy I."/>
            <person name="Balint B."/>
            <person name="Herceg R."/>
            <person name="Olasz F."/>
            <person name="Wilk T."/>
            <person name="Nagy T."/>
            <person name="Kriszt B."/>
            <person name="Nagy I."/>
            <person name="Kukolya J."/>
        </authorList>
    </citation>
    <scope>NUCLEOTIDE SEQUENCE [LARGE SCALE GENOMIC DNA]</scope>
    <source>
        <strain evidence="4">TB100</strain>
    </source>
</reference>
<comment type="caution">
    <text evidence="3">The sequence shown here is derived from an EMBL/GenBank/DDBJ whole genome shotgun (WGS) entry which is preliminary data.</text>
</comment>
<dbReference type="InterPro" id="IPR036938">
    <property type="entry name" value="PAP2/HPO_sf"/>
</dbReference>
<gene>
    <name evidence="3" type="ORF">AC529_18920</name>
</gene>
<dbReference type="SUPFAM" id="SSF48317">
    <property type="entry name" value="Acid phosphatase/Vanadium-dependent haloperoxidase"/>
    <property type="match status" value="1"/>
</dbReference>
<feature type="transmembrane region" description="Helical" evidence="1">
    <location>
        <begin position="23"/>
        <end position="42"/>
    </location>
</feature>
<evidence type="ECO:0000259" key="2">
    <source>
        <dbReference type="Pfam" id="PF01569"/>
    </source>
</evidence>
<keyword evidence="1" id="KW-1133">Transmembrane helix</keyword>
<dbReference type="STRING" id="665004.AC529_18920"/>
<dbReference type="InterPro" id="IPR000326">
    <property type="entry name" value="PAP2/HPO"/>
</dbReference>
<dbReference type="Pfam" id="PF01569">
    <property type="entry name" value="PAP2"/>
    <property type="match status" value="1"/>
</dbReference>
<keyword evidence="1" id="KW-0472">Membrane</keyword>
<keyword evidence="1" id="KW-0812">Transmembrane</keyword>
<accession>A0A147KD07</accession>